<sequence>AVRCNKGFENAPEEAIKDVISKWLPQSKTRLEREAEKNEKKKRKKSVAEETETQYSSDDDSPPAENSPINHSDWSDSGDESQSLASSSGN</sequence>
<protein>
    <submittedName>
        <fullName evidence="2">Uncharacterized protein</fullName>
    </submittedName>
</protein>
<proteinExistence type="predicted"/>
<evidence type="ECO:0000313" key="3">
    <source>
        <dbReference type="Proteomes" id="UP000594638"/>
    </source>
</evidence>
<keyword evidence="3" id="KW-1185">Reference proteome</keyword>
<feature type="compositionally biased region" description="Acidic residues" evidence="1">
    <location>
        <begin position="49"/>
        <end position="62"/>
    </location>
</feature>
<feature type="region of interest" description="Disordered" evidence="1">
    <location>
        <begin position="23"/>
        <end position="90"/>
    </location>
</feature>
<dbReference type="Gramene" id="OE9A036616T1">
    <property type="protein sequence ID" value="OE9A036616C1"/>
    <property type="gene ID" value="OE9A036616"/>
</dbReference>
<reference evidence="2 3" key="1">
    <citation type="submission" date="2019-12" db="EMBL/GenBank/DDBJ databases">
        <authorList>
            <person name="Alioto T."/>
            <person name="Alioto T."/>
            <person name="Gomez Garrido J."/>
        </authorList>
    </citation>
    <scope>NUCLEOTIDE SEQUENCE [LARGE SCALE GENOMIC DNA]</scope>
</reference>
<feature type="compositionally biased region" description="Polar residues" evidence="1">
    <location>
        <begin position="80"/>
        <end position="90"/>
    </location>
</feature>
<gene>
    <name evidence="2" type="ORF">OLEA9_A036616</name>
</gene>
<name>A0A8S0VJ35_OLEEU</name>
<dbReference type="Proteomes" id="UP000594638">
    <property type="component" value="Unassembled WGS sequence"/>
</dbReference>
<evidence type="ECO:0000313" key="2">
    <source>
        <dbReference type="EMBL" id="CAA3032906.1"/>
    </source>
</evidence>
<accession>A0A8S0VJ35</accession>
<feature type="non-terminal residue" evidence="2">
    <location>
        <position position="90"/>
    </location>
</feature>
<comment type="caution">
    <text evidence="2">The sequence shown here is derived from an EMBL/GenBank/DDBJ whole genome shotgun (WGS) entry which is preliminary data.</text>
</comment>
<dbReference type="AlphaFoldDB" id="A0A8S0VJ35"/>
<feature type="compositionally biased region" description="Basic and acidic residues" evidence="1">
    <location>
        <begin position="29"/>
        <end position="39"/>
    </location>
</feature>
<dbReference type="EMBL" id="CACTIH010009736">
    <property type="protein sequence ID" value="CAA3032906.1"/>
    <property type="molecule type" value="Genomic_DNA"/>
</dbReference>
<evidence type="ECO:0000256" key="1">
    <source>
        <dbReference type="SAM" id="MobiDB-lite"/>
    </source>
</evidence>
<organism evidence="2 3">
    <name type="scientific">Olea europaea subsp. europaea</name>
    <dbReference type="NCBI Taxonomy" id="158383"/>
    <lineage>
        <taxon>Eukaryota</taxon>
        <taxon>Viridiplantae</taxon>
        <taxon>Streptophyta</taxon>
        <taxon>Embryophyta</taxon>
        <taxon>Tracheophyta</taxon>
        <taxon>Spermatophyta</taxon>
        <taxon>Magnoliopsida</taxon>
        <taxon>eudicotyledons</taxon>
        <taxon>Gunneridae</taxon>
        <taxon>Pentapetalae</taxon>
        <taxon>asterids</taxon>
        <taxon>lamiids</taxon>
        <taxon>Lamiales</taxon>
        <taxon>Oleaceae</taxon>
        <taxon>Oleeae</taxon>
        <taxon>Olea</taxon>
    </lineage>
</organism>